<name>A0A167XEQ1_PENCH</name>
<dbReference type="PANTHER" id="PTHR21310:SF54">
    <property type="entry name" value="AMINOGLYCOSIDE PHOSPHOTRANSFERASE DOMAIN-CONTAINING PROTEIN"/>
    <property type="match status" value="1"/>
</dbReference>
<dbReference type="InterPro" id="IPR002575">
    <property type="entry name" value="Aminoglycoside_PTrfase"/>
</dbReference>
<gene>
    <name evidence="2" type="ORF">EN45_028970</name>
</gene>
<protein>
    <recommendedName>
        <fullName evidence="1">Aminoglycoside phosphotransferase domain-containing protein</fullName>
    </recommendedName>
</protein>
<dbReference type="PANTHER" id="PTHR21310">
    <property type="entry name" value="AMINOGLYCOSIDE PHOSPHOTRANSFERASE-RELATED-RELATED"/>
    <property type="match status" value="1"/>
</dbReference>
<evidence type="ECO:0000313" key="2">
    <source>
        <dbReference type="EMBL" id="KZN92736.1"/>
    </source>
</evidence>
<dbReference type="Pfam" id="PF01636">
    <property type="entry name" value="APH"/>
    <property type="match status" value="1"/>
</dbReference>
<evidence type="ECO:0000259" key="1">
    <source>
        <dbReference type="Pfam" id="PF01636"/>
    </source>
</evidence>
<proteinExistence type="predicted"/>
<dbReference type="InterPro" id="IPR051678">
    <property type="entry name" value="AGP_Transferase"/>
</dbReference>
<organism evidence="2">
    <name type="scientific">Penicillium chrysogenum</name>
    <name type="common">Penicillium notatum</name>
    <dbReference type="NCBI Taxonomy" id="5076"/>
    <lineage>
        <taxon>Eukaryota</taxon>
        <taxon>Fungi</taxon>
        <taxon>Dikarya</taxon>
        <taxon>Ascomycota</taxon>
        <taxon>Pezizomycotina</taxon>
        <taxon>Eurotiomycetes</taxon>
        <taxon>Eurotiomycetidae</taxon>
        <taxon>Eurotiales</taxon>
        <taxon>Aspergillaceae</taxon>
        <taxon>Penicillium</taxon>
        <taxon>Penicillium chrysogenum species complex</taxon>
    </lineage>
</organism>
<dbReference type="AlphaFoldDB" id="A0A167XEQ1"/>
<dbReference type="CDD" id="cd05120">
    <property type="entry name" value="APH_ChoK_like"/>
    <property type="match status" value="1"/>
</dbReference>
<dbReference type="SUPFAM" id="SSF56112">
    <property type="entry name" value="Protein kinase-like (PK-like)"/>
    <property type="match status" value="1"/>
</dbReference>
<sequence length="260" mass="30008">MDSAELQDGTCHPRWDVLYSAAGFSPPVPETINDRASEKCNMLNPGGVTVLRLSPDMVVKYGPHVTITEAQSMIFVAEHTKATPIPKVFAYSWDSYDELTKTNIVNELKTYMDELREIRSEPYIGSVNKGPVRDQTFDNFHVKGPFESEETFNETILDAYQANFPKRHIRSFLAGMLSQKRHSVCFTHADLRPQNIMVRGGSITGIIDWELSGWYPEYWEFAKALYVWRWQNDWVDYLTKALEPYYNEYAVHSFVAEALW</sequence>
<dbReference type="Proteomes" id="UP000076449">
    <property type="component" value="Chromosome I"/>
</dbReference>
<feature type="domain" description="Aminoglycoside phosphotransferase" evidence="1">
    <location>
        <begin position="138"/>
        <end position="249"/>
    </location>
</feature>
<dbReference type="InterPro" id="IPR011009">
    <property type="entry name" value="Kinase-like_dom_sf"/>
</dbReference>
<dbReference type="Gene3D" id="3.90.1200.10">
    <property type="match status" value="1"/>
</dbReference>
<reference evidence="2" key="1">
    <citation type="journal article" date="2014" name="Genome Announc.">
        <title>Complete sequencing and chromosome-scale genome assembly of the industrial progenitor strain P2niaD18 from the penicillin producer Penicillium chrysogenum.</title>
        <authorList>
            <person name="Specht T."/>
            <person name="Dahlmann T.A."/>
            <person name="Zadra I."/>
            <person name="Kurnsteiner H."/>
            <person name="Kuck U."/>
        </authorList>
    </citation>
    <scope>NUCLEOTIDE SEQUENCE [LARGE SCALE GENOMIC DNA]</scope>
    <source>
        <strain evidence="2">P2niaD18</strain>
    </source>
</reference>
<dbReference type="EMBL" id="CM002798">
    <property type="protein sequence ID" value="KZN92736.1"/>
    <property type="molecule type" value="Genomic_DNA"/>
</dbReference>
<accession>A0A167XEQ1</accession>